<feature type="region of interest" description="Disordered" evidence="12">
    <location>
        <begin position="1"/>
        <end position="29"/>
    </location>
</feature>
<comment type="subcellular location">
    <subcellularLocation>
        <location evidence="1">Cell inner membrane</location>
        <topology evidence="1">Multi-pass membrane protein</topology>
    </subcellularLocation>
    <subcellularLocation>
        <location evidence="11">Cell membrane</location>
        <topology evidence="11">Multi-pass membrane protein</topology>
    </subcellularLocation>
</comment>
<dbReference type="PANTHER" id="PTHR30341">
    <property type="entry name" value="SODIUM ION/PROTON ANTIPORTER NHAA-RELATED"/>
    <property type="match status" value="1"/>
</dbReference>
<evidence type="ECO:0000256" key="10">
    <source>
        <dbReference type="ARBA" id="ARBA00023201"/>
    </source>
</evidence>
<keyword evidence="8 11" id="KW-0406">Ion transport</keyword>
<evidence type="ECO:0000256" key="7">
    <source>
        <dbReference type="ARBA" id="ARBA00023053"/>
    </source>
</evidence>
<dbReference type="AlphaFoldDB" id="A0A021VXY9"/>
<evidence type="ECO:0000256" key="9">
    <source>
        <dbReference type="ARBA" id="ARBA00023136"/>
    </source>
</evidence>
<keyword evidence="6 11" id="KW-1133">Transmembrane helix</keyword>
<dbReference type="RefSeq" id="WP_245612421.1">
    <property type="nucleotide sequence ID" value="NZ_AXCW01000059.1"/>
</dbReference>
<organism evidence="13 14">
    <name type="scientific">Actinotalea ferrariae CF5-4</name>
    <dbReference type="NCBI Taxonomy" id="948458"/>
    <lineage>
        <taxon>Bacteria</taxon>
        <taxon>Bacillati</taxon>
        <taxon>Actinomycetota</taxon>
        <taxon>Actinomycetes</taxon>
        <taxon>Micrococcales</taxon>
        <taxon>Cellulomonadaceae</taxon>
        <taxon>Actinotalea</taxon>
    </lineage>
</organism>
<keyword evidence="7 11" id="KW-0915">Sodium</keyword>
<name>A0A021VXY9_9CELL</name>
<feature type="transmembrane region" description="Helical" evidence="11">
    <location>
        <begin position="132"/>
        <end position="156"/>
    </location>
</feature>
<feature type="transmembrane region" description="Helical" evidence="11">
    <location>
        <begin position="168"/>
        <end position="186"/>
    </location>
</feature>
<evidence type="ECO:0000256" key="1">
    <source>
        <dbReference type="ARBA" id="ARBA00004429"/>
    </source>
</evidence>
<dbReference type="PANTHER" id="PTHR30341:SF0">
    <property type="entry name" value="NA(+)_H(+) ANTIPORTER NHAA"/>
    <property type="match status" value="1"/>
</dbReference>
<dbReference type="EMBL" id="AXCW01000059">
    <property type="protein sequence ID" value="EYR63932.1"/>
    <property type="molecule type" value="Genomic_DNA"/>
</dbReference>
<dbReference type="Proteomes" id="UP000019753">
    <property type="component" value="Unassembled WGS sequence"/>
</dbReference>
<dbReference type="InterPro" id="IPR023171">
    <property type="entry name" value="Na/H_antiporter_dom_sf"/>
</dbReference>
<feature type="transmembrane region" description="Helical" evidence="11">
    <location>
        <begin position="338"/>
        <end position="362"/>
    </location>
</feature>
<sequence length="448" mass="45900">MKPNDVPDDRVPGPAGASPSSGDLTDTASSGGLFRTLTPGGLRNFTDTLRNETTGGVLLLLAAVVALVWANSGAADGYAALRDTVLGPADLLGFHLDLTAATWAKDGLLAIFFFVVGLELKREIVDGELRRPATAALPIVGAIGGMAVPALIYTAVNLASSDGAPQGWAIPTATDIAFAVAVLAIFGRGLPTALRAFLLTLAVVDDLLAIIVIAVFYSDSISVTWLVASLATIALFAVLVQRRVTAPWLLLPLAVVAWVLMHESGIHATIAGVLLGFTVPALARPATSDRPAEELSLAEHWEHRWRPISAGLAVPVFAFFAAGVALDPASLATAAGSPVAQGVVLGLVLGKPIGIVLATLLVSRLTRTPLGSGLRWLDIVAAGFVAGIGFTVSLLISELAFAGGDGAEVARAAILIGSATAAVLGAVLLTLRGRWHVANATPEASTAR</sequence>
<feature type="transmembrane region" description="Helical" evidence="11">
    <location>
        <begin position="267"/>
        <end position="287"/>
    </location>
</feature>
<dbReference type="InterPro" id="IPR004670">
    <property type="entry name" value="NhaA"/>
</dbReference>
<keyword evidence="4 11" id="KW-1003">Cell membrane</keyword>
<feature type="compositionally biased region" description="Basic and acidic residues" evidence="12">
    <location>
        <begin position="1"/>
        <end position="11"/>
    </location>
</feature>
<keyword evidence="9 11" id="KW-0472">Membrane</keyword>
<comment type="catalytic activity">
    <reaction evidence="11">
        <text>Na(+)(in) + 2 H(+)(out) = Na(+)(out) + 2 H(+)(in)</text>
        <dbReference type="Rhea" id="RHEA:29251"/>
        <dbReference type="ChEBI" id="CHEBI:15378"/>
        <dbReference type="ChEBI" id="CHEBI:29101"/>
    </reaction>
</comment>
<dbReference type="NCBIfam" id="TIGR00773">
    <property type="entry name" value="NhaA"/>
    <property type="match status" value="1"/>
</dbReference>
<dbReference type="Gene3D" id="1.20.1530.10">
    <property type="entry name" value="Na+/H+ antiporter like domain"/>
    <property type="match status" value="1"/>
</dbReference>
<dbReference type="GO" id="GO:0006885">
    <property type="term" value="P:regulation of pH"/>
    <property type="evidence" value="ECO:0007669"/>
    <property type="project" value="UniProtKB-UniRule"/>
</dbReference>
<evidence type="ECO:0000256" key="5">
    <source>
        <dbReference type="ARBA" id="ARBA00022692"/>
    </source>
</evidence>
<evidence type="ECO:0000256" key="4">
    <source>
        <dbReference type="ARBA" id="ARBA00022475"/>
    </source>
</evidence>
<comment type="similarity">
    <text evidence="11">Belongs to the NhaA Na(+)/H(+) (TC 2.A.33) antiporter family.</text>
</comment>
<evidence type="ECO:0000313" key="13">
    <source>
        <dbReference type="EMBL" id="EYR63932.1"/>
    </source>
</evidence>
<evidence type="ECO:0000313" key="14">
    <source>
        <dbReference type="Proteomes" id="UP000019753"/>
    </source>
</evidence>
<dbReference type="GO" id="GO:0005886">
    <property type="term" value="C:plasma membrane"/>
    <property type="evidence" value="ECO:0007669"/>
    <property type="project" value="UniProtKB-SubCell"/>
</dbReference>
<comment type="caution">
    <text evidence="13">The sequence shown here is derived from an EMBL/GenBank/DDBJ whole genome shotgun (WGS) entry which is preliminary data.</text>
</comment>
<evidence type="ECO:0000256" key="3">
    <source>
        <dbReference type="ARBA" id="ARBA00022449"/>
    </source>
</evidence>
<feature type="transmembrane region" description="Helical" evidence="11">
    <location>
        <begin position="57"/>
        <end position="80"/>
    </location>
</feature>
<feature type="transmembrane region" description="Helical" evidence="11">
    <location>
        <begin position="223"/>
        <end position="240"/>
    </location>
</feature>
<feature type="transmembrane region" description="Helical" evidence="11">
    <location>
        <begin position="308"/>
        <end position="326"/>
    </location>
</feature>
<evidence type="ECO:0000256" key="12">
    <source>
        <dbReference type="SAM" id="MobiDB-lite"/>
    </source>
</evidence>
<proteinExistence type="inferred from homology"/>
<evidence type="ECO:0000256" key="11">
    <source>
        <dbReference type="HAMAP-Rule" id="MF_01844"/>
    </source>
</evidence>
<reference evidence="13 14" key="1">
    <citation type="submission" date="2014-01" db="EMBL/GenBank/DDBJ databases">
        <title>Actinotalea ferrariae CF5-4.</title>
        <authorList>
            <person name="Chen F."/>
            <person name="Li Y."/>
            <person name="Wang G."/>
        </authorList>
    </citation>
    <scope>NUCLEOTIDE SEQUENCE [LARGE SCALE GENOMIC DNA]</scope>
    <source>
        <strain evidence="13 14">CF5-4</strain>
    </source>
</reference>
<dbReference type="HAMAP" id="MF_01844">
    <property type="entry name" value="NhaA"/>
    <property type="match status" value="1"/>
</dbReference>
<feature type="transmembrane region" description="Helical" evidence="11">
    <location>
        <begin position="409"/>
        <end position="431"/>
    </location>
</feature>
<comment type="function">
    <text evidence="11">Na(+)/H(+) antiporter that extrudes sodium in exchange for external protons.</text>
</comment>
<gene>
    <name evidence="11" type="primary">nhaA</name>
    <name evidence="13" type="ORF">N866_17035</name>
</gene>
<evidence type="ECO:0000256" key="2">
    <source>
        <dbReference type="ARBA" id="ARBA00022448"/>
    </source>
</evidence>
<evidence type="ECO:0000256" key="6">
    <source>
        <dbReference type="ARBA" id="ARBA00022989"/>
    </source>
</evidence>
<dbReference type="Pfam" id="PF06965">
    <property type="entry name" value="Na_H_antiport_1"/>
    <property type="match status" value="1"/>
</dbReference>
<feature type="transmembrane region" description="Helical" evidence="11">
    <location>
        <begin position="100"/>
        <end position="120"/>
    </location>
</feature>
<feature type="transmembrane region" description="Helical" evidence="11">
    <location>
        <begin position="245"/>
        <end position="261"/>
    </location>
</feature>
<keyword evidence="5 11" id="KW-0812">Transmembrane</keyword>
<keyword evidence="2 11" id="KW-0813">Transport</keyword>
<keyword evidence="10 11" id="KW-0739">Sodium transport</keyword>
<keyword evidence="3 11" id="KW-0050">Antiport</keyword>
<accession>A0A021VXY9</accession>
<keyword evidence="14" id="KW-1185">Reference proteome</keyword>
<evidence type="ECO:0000256" key="8">
    <source>
        <dbReference type="ARBA" id="ARBA00023065"/>
    </source>
</evidence>
<feature type="transmembrane region" description="Helical" evidence="11">
    <location>
        <begin position="374"/>
        <end position="397"/>
    </location>
</feature>
<protein>
    <recommendedName>
        <fullName evidence="11">Na(+)/H(+) antiporter NhaA</fullName>
    </recommendedName>
    <alternativeName>
        <fullName evidence="11">Sodium/proton antiporter NhaA</fullName>
    </alternativeName>
</protein>
<dbReference type="GO" id="GO:0015385">
    <property type="term" value="F:sodium:proton antiporter activity"/>
    <property type="evidence" value="ECO:0007669"/>
    <property type="project" value="UniProtKB-UniRule"/>
</dbReference>
<feature type="compositionally biased region" description="Polar residues" evidence="12">
    <location>
        <begin position="18"/>
        <end position="29"/>
    </location>
</feature>
<feature type="transmembrane region" description="Helical" evidence="11">
    <location>
        <begin position="198"/>
        <end position="217"/>
    </location>
</feature>